<evidence type="ECO:0000256" key="1">
    <source>
        <dbReference type="SAM" id="Phobius"/>
    </source>
</evidence>
<keyword evidence="1" id="KW-0812">Transmembrane</keyword>
<evidence type="ECO:0000313" key="2">
    <source>
        <dbReference type="EMBL" id="GAA1553517.1"/>
    </source>
</evidence>
<keyword evidence="1" id="KW-1133">Transmembrane helix</keyword>
<protein>
    <recommendedName>
        <fullName evidence="4">Integral membrane protein</fullName>
    </recommendedName>
</protein>
<feature type="transmembrane region" description="Helical" evidence="1">
    <location>
        <begin position="109"/>
        <end position="130"/>
    </location>
</feature>
<feature type="transmembrane region" description="Helical" evidence="1">
    <location>
        <begin position="341"/>
        <end position="359"/>
    </location>
</feature>
<dbReference type="Proteomes" id="UP001500393">
    <property type="component" value="Unassembled WGS sequence"/>
</dbReference>
<feature type="transmembrane region" description="Helical" evidence="1">
    <location>
        <begin position="371"/>
        <end position="391"/>
    </location>
</feature>
<gene>
    <name evidence="2" type="ORF">GCM10009789_03760</name>
</gene>
<feature type="transmembrane region" description="Helical" evidence="1">
    <location>
        <begin position="316"/>
        <end position="335"/>
    </location>
</feature>
<evidence type="ECO:0000313" key="3">
    <source>
        <dbReference type="Proteomes" id="UP001500393"/>
    </source>
</evidence>
<sequence length="396" mass="41385">MTTVRSMTGVAGSRRVATFCAAVVGAALLALAGWTFSRATRGATWQPWDGDYTDLGRLSSWLVGSISEPQFYAVAPAGALLLVGGMMGHVAHRRSWRWQGFVQACGTGLWPWATGTALVSLLLGNIVWGWTLAPGSWQPLFVPLVSVAPAIVVLYGPGWRVGLSAASLGALLTPPASILAVERISAPLDLPPVVGATTGMWLGAIAAFWLCGRLSWMPAPGAWRARPQHGPAPATDGGHSLLWASRRALADFSEAQFSGNEWASAMLILGAVVAHLISPSSTSYGSGLFYAVLAGQVLTAVAGVVIWRTRWRKHGFYPTFVPVVSVAPATVLAFGGTFQSIVVGALAGALIAPPVAAAISARMPKTFHPFIGNVASMSICTALIVPPLRLLPGFTS</sequence>
<evidence type="ECO:0008006" key="4">
    <source>
        <dbReference type="Google" id="ProtNLM"/>
    </source>
</evidence>
<reference evidence="2 3" key="1">
    <citation type="journal article" date="2019" name="Int. J. Syst. Evol. Microbiol.">
        <title>The Global Catalogue of Microorganisms (GCM) 10K type strain sequencing project: providing services to taxonomists for standard genome sequencing and annotation.</title>
        <authorList>
            <consortium name="The Broad Institute Genomics Platform"/>
            <consortium name="The Broad Institute Genome Sequencing Center for Infectious Disease"/>
            <person name="Wu L."/>
            <person name="Ma J."/>
        </authorList>
    </citation>
    <scope>NUCLEOTIDE SEQUENCE [LARGE SCALE GENOMIC DNA]</scope>
    <source>
        <strain evidence="2 3">JCM 14969</strain>
    </source>
</reference>
<name>A0ABN2C6B4_9ACTN</name>
<keyword evidence="1" id="KW-0472">Membrane</keyword>
<proteinExistence type="predicted"/>
<feature type="transmembrane region" description="Helical" evidence="1">
    <location>
        <begin position="193"/>
        <end position="216"/>
    </location>
</feature>
<feature type="transmembrane region" description="Helical" evidence="1">
    <location>
        <begin position="136"/>
        <end position="155"/>
    </location>
</feature>
<dbReference type="RefSeq" id="WP_344209026.1">
    <property type="nucleotide sequence ID" value="NZ_BAAAOS010000005.1"/>
</dbReference>
<accession>A0ABN2C6B4</accession>
<dbReference type="EMBL" id="BAAAOS010000005">
    <property type="protein sequence ID" value="GAA1553517.1"/>
    <property type="molecule type" value="Genomic_DNA"/>
</dbReference>
<feature type="transmembrane region" description="Helical" evidence="1">
    <location>
        <begin position="287"/>
        <end position="307"/>
    </location>
</feature>
<feature type="transmembrane region" description="Helical" evidence="1">
    <location>
        <begin position="262"/>
        <end position="281"/>
    </location>
</feature>
<organism evidence="2 3">
    <name type="scientific">Kribbella sancticallisti</name>
    <dbReference type="NCBI Taxonomy" id="460087"/>
    <lineage>
        <taxon>Bacteria</taxon>
        <taxon>Bacillati</taxon>
        <taxon>Actinomycetota</taxon>
        <taxon>Actinomycetes</taxon>
        <taxon>Propionibacteriales</taxon>
        <taxon>Kribbellaceae</taxon>
        <taxon>Kribbella</taxon>
    </lineage>
</organism>
<comment type="caution">
    <text evidence="2">The sequence shown here is derived from an EMBL/GenBank/DDBJ whole genome shotgun (WGS) entry which is preliminary data.</text>
</comment>
<feature type="transmembrane region" description="Helical" evidence="1">
    <location>
        <begin position="70"/>
        <end position="88"/>
    </location>
</feature>
<keyword evidence="3" id="KW-1185">Reference proteome</keyword>